<dbReference type="InterPro" id="IPR005545">
    <property type="entry name" value="YCII"/>
</dbReference>
<feature type="domain" description="YCII-related" evidence="2">
    <location>
        <begin position="1"/>
        <end position="84"/>
    </location>
</feature>
<evidence type="ECO:0000256" key="1">
    <source>
        <dbReference type="ARBA" id="ARBA00007689"/>
    </source>
</evidence>
<dbReference type="Proteomes" id="UP001595961">
    <property type="component" value="Unassembled WGS sequence"/>
</dbReference>
<comment type="caution">
    <text evidence="3">The sequence shown here is derived from an EMBL/GenBank/DDBJ whole genome shotgun (WGS) entry which is preliminary data.</text>
</comment>
<evidence type="ECO:0000313" key="3">
    <source>
        <dbReference type="EMBL" id="MFC4529126.1"/>
    </source>
</evidence>
<accession>A0ABV9C8G1</accession>
<dbReference type="InterPro" id="IPR011008">
    <property type="entry name" value="Dimeric_a/b-barrel"/>
</dbReference>
<dbReference type="RefSeq" id="WP_266151451.1">
    <property type="nucleotide sequence ID" value="NZ_CP064028.1"/>
</dbReference>
<organism evidence="3 4">
    <name type="scientific">Dyella halodurans</name>
    <dbReference type="NCBI Taxonomy" id="1920171"/>
    <lineage>
        <taxon>Bacteria</taxon>
        <taxon>Pseudomonadati</taxon>
        <taxon>Pseudomonadota</taxon>
        <taxon>Gammaproteobacteria</taxon>
        <taxon>Lysobacterales</taxon>
        <taxon>Rhodanobacteraceae</taxon>
        <taxon>Dyella</taxon>
    </lineage>
</organism>
<name>A0ABV9C8G1_9GAMM</name>
<proteinExistence type="inferred from homology"/>
<sequence length="89" mass="9804">MKYVMSYELAPGGLPKAMEQGPAHAARLREFHAKGVLLMAGPFADPTQGALGIFTTREAAEEFIRGDPFVTEGVVGRWTVKEWREVLVD</sequence>
<dbReference type="InterPro" id="IPR051807">
    <property type="entry name" value="Sec-metab_biosynth-assoc"/>
</dbReference>
<comment type="similarity">
    <text evidence="1">Belongs to the YciI family.</text>
</comment>
<dbReference type="PANTHER" id="PTHR33606">
    <property type="entry name" value="PROTEIN YCII"/>
    <property type="match status" value="1"/>
</dbReference>
<dbReference type="Pfam" id="PF03795">
    <property type="entry name" value="YCII"/>
    <property type="match status" value="1"/>
</dbReference>
<gene>
    <name evidence="3" type="ORF">ACFO5W_20945</name>
</gene>
<dbReference type="Gene3D" id="3.30.70.1060">
    <property type="entry name" value="Dimeric alpha+beta barrel"/>
    <property type="match status" value="1"/>
</dbReference>
<evidence type="ECO:0000259" key="2">
    <source>
        <dbReference type="Pfam" id="PF03795"/>
    </source>
</evidence>
<reference evidence="4" key="1">
    <citation type="journal article" date="2019" name="Int. J. Syst. Evol. Microbiol.">
        <title>The Global Catalogue of Microorganisms (GCM) 10K type strain sequencing project: providing services to taxonomists for standard genome sequencing and annotation.</title>
        <authorList>
            <consortium name="The Broad Institute Genomics Platform"/>
            <consortium name="The Broad Institute Genome Sequencing Center for Infectious Disease"/>
            <person name="Wu L."/>
            <person name="Ma J."/>
        </authorList>
    </citation>
    <scope>NUCLEOTIDE SEQUENCE [LARGE SCALE GENOMIC DNA]</scope>
    <source>
        <strain evidence="4">CCM 4481</strain>
    </source>
</reference>
<keyword evidence="4" id="KW-1185">Reference proteome</keyword>
<dbReference type="SUPFAM" id="SSF54909">
    <property type="entry name" value="Dimeric alpha+beta barrel"/>
    <property type="match status" value="1"/>
</dbReference>
<dbReference type="PANTHER" id="PTHR33606:SF3">
    <property type="entry name" value="PROTEIN YCII"/>
    <property type="match status" value="1"/>
</dbReference>
<protein>
    <submittedName>
        <fullName evidence="3">YciI family protein</fullName>
    </submittedName>
</protein>
<evidence type="ECO:0000313" key="4">
    <source>
        <dbReference type="Proteomes" id="UP001595961"/>
    </source>
</evidence>
<dbReference type="EMBL" id="JBHSGA010000025">
    <property type="protein sequence ID" value="MFC4529126.1"/>
    <property type="molecule type" value="Genomic_DNA"/>
</dbReference>